<keyword evidence="9" id="KW-1185">Reference proteome</keyword>
<organism evidence="8 9">
    <name type="scientific">Azorhizobium caulinodans (strain ATCC 43989 / DSM 5975 / JCM 20966 / LMG 6465 / NBRC 14845 / NCIMB 13405 / ORS 571)</name>
    <dbReference type="NCBI Taxonomy" id="438753"/>
    <lineage>
        <taxon>Bacteria</taxon>
        <taxon>Pseudomonadati</taxon>
        <taxon>Pseudomonadota</taxon>
        <taxon>Alphaproteobacteria</taxon>
        <taxon>Hyphomicrobiales</taxon>
        <taxon>Xanthobacteraceae</taxon>
        <taxon>Azorhizobium</taxon>
    </lineage>
</organism>
<evidence type="ECO:0000256" key="4">
    <source>
        <dbReference type="ARBA" id="ARBA00022729"/>
    </source>
</evidence>
<reference evidence="8 9" key="4">
    <citation type="journal article" date="2009" name="Appl. Environ. Microbiol.">
        <title>Comparative genome-wide transcriptional profiling of Azorhizobium caulinodans ORS571 grown under free-living and symbiotic conditions.</title>
        <authorList>
            <person name="Tsukada S."/>
            <person name="Aono T."/>
            <person name="Akiba N."/>
            <person name="Lee KB."/>
            <person name="Liu CT."/>
            <person name="Toyazaki H."/>
            <person name="Oyaizu H."/>
        </authorList>
    </citation>
    <scope>NUCLEOTIDE SEQUENCE [LARGE SCALE GENOMIC DNA]</scope>
    <source>
        <strain evidence="9">ATCC 43989 / DSM 5975 / JCM 20966 / LMG 6465 / NBRC 14845 / NCIMB 13405 / ORS 571</strain>
    </source>
</reference>
<feature type="binding site" evidence="6">
    <location>
        <position position="76"/>
    </location>
    <ligand>
        <name>molybdate</name>
        <dbReference type="ChEBI" id="CHEBI:36264"/>
    </ligand>
</feature>
<dbReference type="eggNOG" id="COG0725">
    <property type="taxonomic scope" value="Bacteria"/>
</dbReference>
<proteinExistence type="inferred from homology"/>
<dbReference type="GO" id="GO:0046872">
    <property type="term" value="F:metal ion binding"/>
    <property type="evidence" value="ECO:0007669"/>
    <property type="project" value="UniProtKB-KW"/>
</dbReference>
<gene>
    <name evidence="8" type="ordered locus">AZC_2368</name>
</gene>
<reference evidence="8 9" key="1">
    <citation type="journal article" date="2007" name="Appl. Environ. Microbiol.">
        <title>Rhizobial factors required for stem nodule maturation and maintenance in Sesbania rostrata-Azorhizobium caulinodans ORS571 symbiosis.</title>
        <authorList>
            <person name="Suzuki S."/>
            <person name="Aono T."/>
            <person name="Lee KB."/>
            <person name="Suzuki T."/>
            <person name="Liu CT."/>
            <person name="Miwa H."/>
            <person name="Wakao S."/>
            <person name="Iki T."/>
            <person name="Oyaizu H."/>
        </authorList>
    </citation>
    <scope>NUCLEOTIDE SEQUENCE [LARGE SCALE GENOMIC DNA]</scope>
    <source>
        <strain evidence="9">ATCC 43989 / DSM 5975 / JCM 20966 / LMG 6465 / NBRC 14845 / NCIMB 13405 / ORS 571</strain>
    </source>
</reference>
<keyword evidence="3 6" id="KW-0479">Metal-binding</keyword>
<dbReference type="GO" id="GO:0030973">
    <property type="term" value="F:molybdate ion binding"/>
    <property type="evidence" value="ECO:0007669"/>
    <property type="project" value="TreeGrafter"/>
</dbReference>
<dbReference type="PIRSF" id="PIRSF004846">
    <property type="entry name" value="ModA"/>
    <property type="match status" value="1"/>
</dbReference>
<evidence type="ECO:0000256" key="1">
    <source>
        <dbReference type="ARBA" id="ARBA00009175"/>
    </source>
</evidence>
<evidence type="ECO:0000256" key="6">
    <source>
        <dbReference type="PIRSR" id="PIRSR004846-1"/>
    </source>
</evidence>
<evidence type="ECO:0000256" key="3">
    <source>
        <dbReference type="ARBA" id="ARBA00022723"/>
    </source>
</evidence>
<comment type="similarity">
    <text evidence="1">Belongs to the bacterial solute-binding protein ModA family.</text>
</comment>
<feature type="binding site" evidence="6">
    <location>
        <position position="189"/>
    </location>
    <ligand>
        <name>molybdate</name>
        <dbReference type="ChEBI" id="CHEBI:36264"/>
    </ligand>
</feature>
<dbReference type="SUPFAM" id="SSF53850">
    <property type="entry name" value="Periplasmic binding protein-like II"/>
    <property type="match status" value="1"/>
</dbReference>
<dbReference type="PANTHER" id="PTHR30632">
    <property type="entry name" value="MOLYBDATE-BINDING PERIPLASMIC PROTEIN"/>
    <property type="match status" value="1"/>
</dbReference>
<sequence>MSLVSFAVQRLATSRFARRTFLSLALSALALSAPAAHAQEAVTVFAAASMTNALQDIAKAYTAKTGVPVRFSFAASSELAKQVEAGAPANIFISADNRWMDYLEQRNLIVKDTRVPALGNTLVVVVPASKPTQITISPAFDFAALLGKDGKLVTGNVDSVPVGVYAKAALTKLGLWDKVKAQIAGADSVRAALAFVERGEAPAGIVYGTDAAIAKNVVIAGTFPSDSHEPITYPFALVKDHDTAAAKAFYAELLSPEAKAVYAKYGFTVK</sequence>
<dbReference type="FunFam" id="3.40.190.10:FF:000035">
    <property type="entry name" value="Molybdate ABC transporter substrate-binding protein"/>
    <property type="match status" value="1"/>
</dbReference>
<keyword evidence="4 7" id="KW-0732">Signal</keyword>
<dbReference type="GO" id="GO:0030288">
    <property type="term" value="C:outer membrane-bounded periplasmic space"/>
    <property type="evidence" value="ECO:0007669"/>
    <property type="project" value="TreeGrafter"/>
</dbReference>
<evidence type="ECO:0000256" key="7">
    <source>
        <dbReference type="SAM" id="SignalP"/>
    </source>
</evidence>
<feature type="chain" id="PRO_5002724238" evidence="7">
    <location>
        <begin position="39"/>
        <end position="270"/>
    </location>
</feature>
<dbReference type="Pfam" id="PF13531">
    <property type="entry name" value="SBP_bac_11"/>
    <property type="match status" value="1"/>
</dbReference>
<feature type="binding site" evidence="6">
    <location>
        <position position="207"/>
    </location>
    <ligand>
        <name>molybdate</name>
        <dbReference type="ChEBI" id="CHEBI:36264"/>
    </ligand>
</feature>
<reference evidence="8 9" key="6">
    <citation type="journal article" date="2011" name="Appl. Environ. Microbiol.">
        <title>Involvement of the azorhizobial chromosome partition gene (parA) in the onset of bacteroid differentiation during Sesbania rostrata stem nodule development.</title>
        <authorList>
            <person name="Liu CT."/>
            <person name="Lee KB."/>
            <person name="Wang YS."/>
            <person name="Peng MH."/>
            <person name="Lee KT."/>
            <person name="Suzuki S."/>
            <person name="Suzuki T."/>
            <person name="Oyaizu H."/>
        </authorList>
    </citation>
    <scope>NUCLEOTIDE SEQUENCE [LARGE SCALE GENOMIC DNA]</scope>
    <source>
        <strain evidence="9">ATCC 43989 / DSM 5975 / JCM 20966 / LMG 6465 / NBRC 14845 / NCIMB 13405 / ORS 571</strain>
    </source>
</reference>
<reference evidence="8 9" key="5">
    <citation type="journal article" date="2010" name="Appl. Environ. Microbiol.">
        <title>phrR-like gene praR of Azorhizobium caulinodans ORS571 is essential for symbiosis with Sesbania rostrata and is involved in expression of reb genes.</title>
        <authorList>
            <person name="Akiba N."/>
            <person name="Aono T."/>
            <person name="Toyazaki H."/>
            <person name="Sato S."/>
            <person name="Oyaizu H."/>
        </authorList>
    </citation>
    <scope>NUCLEOTIDE SEQUENCE [LARGE SCALE GENOMIC DNA]</scope>
    <source>
        <strain evidence="9">ATCC 43989 / DSM 5975 / JCM 20966 / LMG 6465 / NBRC 14845 / NCIMB 13405 / ORS 571</strain>
    </source>
</reference>
<protein>
    <submittedName>
        <fullName evidence="8">Molybdenum ABC transporter periplasmic binding protein</fullName>
    </submittedName>
</protein>
<evidence type="ECO:0000313" key="8">
    <source>
        <dbReference type="EMBL" id="BAF88366.1"/>
    </source>
</evidence>
<dbReference type="EMBL" id="AP009384">
    <property type="protein sequence ID" value="BAF88366.1"/>
    <property type="molecule type" value="Genomic_DNA"/>
</dbReference>
<dbReference type="RefSeq" id="WP_012170894.1">
    <property type="nucleotide sequence ID" value="NC_009937.1"/>
</dbReference>
<reference evidence="8 9" key="3">
    <citation type="journal article" date="2008" name="BMC Genomics">
        <title>The genome of the versatile nitrogen fixer Azorhizobium caulinodans ORS571.</title>
        <authorList>
            <person name="Lee KB."/>
            <person name="Backer P.D."/>
            <person name="Aono T."/>
            <person name="Liu CT."/>
            <person name="Suzuki S."/>
            <person name="Suzuki T."/>
            <person name="Kaneko T."/>
            <person name="Yamada M."/>
            <person name="Tabata S."/>
            <person name="Kupfer D.M."/>
            <person name="Najar F.Z."/>
            <person name="Wiley G.B."/>
            <person name="Roe B."/>
            <person name="Binnewies T.T."/>
            <person name="Ussery D.W."/>
            <person name="D'Haeze W."/>
            <person name="Herder J.D."/>
            <person name="Gevers D."/>
            <person name="Vereecke D."/>
            <person name="Holsters M."/>
            <person name="Oyaizu H."/>
        </authorList>
    </citation>
    <scope>NUCLEOTIDE SEQUENCE [LARGE SCALE GENOMIC DNA]</scope>
    <source>
        <strain evidence="9">ATCC 43989 / DSM 5975 / JCM 20966 / LMG 6465 / NBRC 14845 / NCIMB 13405 / ORS 571</strain>
    </source>
</reference>
<dbReference type="CDD" id="cd13536">
    <property type="entry name" value="PBP2_EcModA"/>
    <property type="match status" value="1"/>
</dbReference>
<evidence type="ECO:0000256" key="5">
    <source>
        <dbReference type="ARBA" id="ARBA00062515"/>
    </source>
</evidence>
<dbReference type="GO" id="GO:1901359">
    <property type="term" value="F:tungstate binding"/>
    <property type="evidence" value="ECO:0007669"/>
    <property type="project" value="UniProtKB-ARBA"/>
</dbReference>
<feature type="signal peptide" evidence="7">
    <location>
        <begin position="1"/>
        <end position="38"/>
    </location>
</feature>
<name>A8I664_AZOC5</name>
<evidence type="ECO:0000256" key="2">
    <source>
        <dbReference type="ARBA" id="ARBA00022505"/>
    </source>
</evidence>
<evidence type="ECO:0000313" key="9">
    <source>
        <dbReference type="Proteomes" id="UP000000270"/>
    </source>
</evidence>
<dbReference type="Proteomes" id="UP000000270">
    <property type="component" value="Chromosome"/>
</dbReference>
<dbReference type="PANTHER" id="PTHR30632:SF17">
    <property type="entry name" value="MOLYBDATE-BINDING PROTEIN MODA"/>
    <property type="match status" value="1"/>
</dbReference>
<keyword evidence="2 6" id="KW-0500">Molybdenum</keyword>
<feature type="binding site" evidence="6">
    <location>
        <position position="49"/>
    </location>
    <ligand>
        <name>molybdate</name>
        <dbReference type="ChEBI" id="CHEBI:36264"/>
    </ligand>
</feature>
<dbReference type="HOGENOM" id="CLU_065520_3_0_5"/>
<dbReference type="STRING" id="438753.AZC_2368"/>
<dbReference type="NCBIfam" id="NF007958">
    <property type="entry name" value="PRK10677.1"/>
    <property type="match status" value="1"/>
</dbReference>
<dbReference type="InterPro" id="IPR050682">
    <property type="entry name" value="ModA/WtpA"/>
</dbReference>
<dbReference type="NCBIfam" id="TIGR01256">
    <property type="entry name" value="modA"/>
    <property type="match status" value="1"/>
</dbReference>
<dbReference type="GO" id="GO:0015689">
    <property type="term" value="P:molybdate ion transport"/>
    <property type="evidence" value="ECO:0007669"/>
    <property type="project" value="InterPro"/>
</dbReference>
<reference evidence="9" key="2">
    <citation type="submission" date="2007-04" db="EMBL/GenBank/DDBJ databases">
        <title>Complete genome sequence of the nitrogen-fixing bacterium Azorhizobium caulinodans ORS571.</title>
        <authorList>
            <person name="Lee K.B."/>
            <person name="Backer P.D."/>
            <person name="Aono T."/>
            <person name="Liu C.T."/>
            <person name="Suzuki S."/>
            <person name="Suzuki T."/>
            <person name="Kaneko T."/>
            <person name="Yamada M."/>
            <person name="Tabata S."/>
            <person name="Kupfer D.M."/>
            <person name="Najar F.Z."/>
            <person name="Wiley G.B."/>
            <person name="Roe B."/>
            <person name="Binnewies T."/>
            <person name="Ussery D."/>
            <person name="Vereecke D."/>
            <person name="Gevers D."/>
            <person name="Holsters M."/>
            <person name="Oyaizu H."/>
        </authorList>
    </citation>
    <scope>NUCLEOTIDE SEQUENCE [LARGE SCALE GENOMIC DNA]</scope>
    <source>
        <strain evidence="9">ATCC 43989 / DSM 5975 / JCM 20966 / LMG 6465 / NBRC 14845 / NCIMB 13405 / ORS 571</strain>
    </source>
</reference>
<dbReference type="Gene3D" id="3.40.190.10">
    <property type="entry name" value="Periplasmic binding protein-like II"/>
    <property type="match status" value="2"/>
</dbReference>
<dbReference type="AlphaFoldDB" id="A8I664"/>
<dbReference type="InterPro" id="IPR005950">
    <property type="entry name" value="ModA"/>
</dbReference>
<accession>A8I664</accession>
<dbReference type="KEGG" id="azc:AZC_2368"/>
<comment type="subunit">
    <text evidence="5">The complex is composed of two ATP-binding proteins (ModC), two transmembrane proteins (ModB) and a solute-binding protein (ModA).</text>
</comment>